<dbReference type="Proteomes" id="UP001597131">
    <property type="component" value="Unassembled WGS sequence"/>
</dbReference>
<evidence type="ECO:0000313" key="2">
    <source>
        <dbReference type="Proteomes" id="UP001597131"/>
    </source>
</evidence>
<evidence type="ECO:0000313" key="1">
    <source>
        <dbReference type="EMBL" id="MFD1095780.1"/>
    </source>
</evidence>
<accession>A0ABW3NT33</accession>
<dbReference type="RefSeq" id="WP_380744804.1">
    <property type="nucleotide sequence ID" value="NZ_JBHTLI010000001.1"/>
</dbReference>
<gene>
    <name evidence="1" type="ORF">ACFQ3Q_08475</name>
</gene>
<organism evidence="1 2">
    <name type="scientific">Salegentibacter chungangensis</name>
    <dbReference type="NCBI Taxonomy" id="1335724"/>
    <lineage>
        <taxon>Bacteria</taxon>
        <taxon>Pseudomonadati</taxon>
        <taxon>Bacteroidota</taxon>
        <taxon>Flavobacteriia</taxon>
        <taxon>Flavobacteriales</taxon>
        <taxon>Flavobacteriaceae</taxon>
        <taxon>Salegentibacter</taxon>
    </lineage>
</organism>
<keyword evidence="2" id="KW-1185">Reference proteome</keyword>
<reference evidence="2" key="1">
    <citation type="journal article" date="2019" name="Int. J. Syst. Evol. Microbiol.">
        <title>The Global Catalogue of Microorganisms (GCM) 10K type strain sequencing project: providing services to taxonomists for standard genome sequencing and annotation.</title>
        <authorList>
            <consortium name="The Broad Institute Genomics Platform"/>
            <consortium name="The Broad Institute Genome Sequencing Center for Infectious Disease"/>
            <person name="Wu L."/>
            <person name="Ma J."/>
        </authorList>
    </citation>
    <scope>NUCLEOTIDE SEQUENCE [LARGE SCALE GENOMIC DNA]</scope>
    <source>
        <strain evidence="2">CCUG 64793</strain>
    </source>
</reference>
<protein>
    <submittedName>
        <fullName evidence="1">Uncharacterized protein</fullName>
    </submittedName>
</protein>
<name>A0ABW3NT33_9FLAO</name>
<dbReference type="EMBL" id="JBHTLI010000001">
    <property type="protein sequence ID" value="MFD1095780.1"/>
    <property type="molecule type" value="Genomic_DNA"/>
</dbReference>
<proteinExistence type="predicted"/>
<sequence length="105" mass="12177">MKKAQEIFLVLTAILLLLPSAVSFSHLFLGHSHNLCDKYAEQHYHKKSLDCELHKFQKNPALEIQLSAVEIPVFNEPKLEIYNHYQFLSDYQRLPFELRGPPASV</sequence>
<comment type="caution">
    <text evidence="1">The sequence shown here is derived from an EMBL/GenBank/DDBJ whole genome shotgun (WGS) entry which is preliminary data.</text>
</comment>